<comment type="caution">
    <text evidence="1">The sequence shown here is derived from an EMBL/GenBank/DDBJ whole genome shotgun (WGS) entry which is preliminary data.</text>
</comment>
<evidence type="ECO:0000313" key="1">
    <source>
        <dbReference type="EMBL" id="KAK3399202.1"/>
    </source>
</evidence>
<reference evidence="1" key="2">
    <citation type="submission" date="2023-07" db="EMBL/GenBank/DDBJ databases">
        <authorList>
            <consortium name="Lawrence Berkeley National Laboratory"/>
            <person name="Haridas S."/>
            <person name="Hensen N."/>
            <person name="Bonometti L."/>
            <person name="Westerberg I."/>
            <person name="Brannstrom I.O."/>
            <person name="Guillou S."/>
            <person name="Cros-Aarteil S."/>
            <person name="Calhoun S."/>
            <person name="Kuo A."/>
            <person name="Mondo S."/>
            <person name="Pangilinan J."/>
            <person name="Riley R."/>
            <person name="LaButti K."/>
            <person name="Andreopoulos B."/>
            <person name="Lipzen A."/>
            <person name="Chen C."/>
            <person name="Yanf M."/>
            <person name="Daum C."/>
            <person name="Ng V."/>
            <person name="Clum A."/>
            <person name="Steindorff A."/>
            <person name="Ohm R."/>
            <person name="Martin F."/>
            <person name="Silar P."/>
            <person name="Natvig D."/>
            <person name="Lalanne C."/>
            <person name="Gautier V."/>
            <person name="Ament-velasquez S.L."/>
            <person name="Kruys A."/>
            <person name="Hutchinson M.I."/>
            <person name="Powell A.J."/>
            <person name="Barry K."/>
            <person name="Miller A.N."/>
            <person name="Grigoriev I.V."/>
            <person name="Debuchy R."/>
            <person name="Gladieux P."/>
            <person name="Thoren M.H."/>
            <person name="Johannesson H."/>
        </authorList>
    </citation>
    <scope>NUCLEOTIDE SEQUENCE</scope>
    <source>
        <strain evidence="1">FGSC 1904</strain>
    </source>
</reference>
<sequence>NKIIIRNINIPLGCELFSEDFTKCEILSLLNLFLRYNKVQFNKESRDLTIFLIPLNLLRIITLL</sequence>
<name>A0AAE0UCM3_SORBR</name>
<protein>
    <submittedName>
        <fullName evidence="1">Uncharacterized protein</fullName>
    </submittedName>
</protein>
<feature type="non-terminal residue" evidence="1">
    <location>
        <position position="1"/>
    </location>
</feature>
<dbReference type="Proteomes" id="UP001281003">
    <property type="component" value="Unassembled WGS sequence"/>
</dbReference>
<dbReference type="EMBL" id="JAUTDP010000005">
    <property type="protein sequence ID" value="KAK3399202.1"/>
    <property type="molecule type" value="Genomic_DNA"/>
</dbReference>
<keyword evidence="2" id="KW-1185">Reference proteome</keyword>
<reference evidence="1" key="1">
    <citation type="journal article" date="2023" name="Mol. Phylogenet. Evol.">
        <title>Genome-scale phylogeny and comparative genomics of the fungal order Sordariales.</title>
        <authorList>
            <person name="Hensen N."/>
            <person name="Bonometti L."/>
            <person name="Westerberg I."/>
            <person name="Brannstrom I.O."/>
            <person name="Guillou S."/>
            <person name="Cros-Aarteil S."/>
            <person name="Calhoun S."/>
            <person name="Haridas S."/>
            <person name="Kuo A."/>
            <person name="Mondo S."/>
            <person name="Pangilinan J."/>
            <person name="Riley R."/>
            <person name="LaButti K."/>
            <person name="Andreopoulos B."/>
            <person name="Lipzen A."/>
            <person name="Chen C."/>
            <person name="Yan M."/>
            <person name="Daum C."/>
            <person name="Ng V."/>
            <person name="Clum A."/>
            <person name="Steindorff A."/>
            <person name="Ohm R.A."/>
            <person name="Martin F."/>
            <person name="Silar P."/>
            <person name="Natvig D.O."/>
            <person name="Lalanne C."/>
            <person name="Gautier V."/>
            <person name="Ament-Velasquez S.L."/>
            <person name="Kruys A."/>
            <person name="Hutchinson M.I."/>
            <person name="Powell A.J."/>
            <person name="Barry K."/>
            <person name="Miller A.N."/>
            <person name="Grigoriev I.V."/>
            <person name="Debuchy R."/>
            <person name="Gladieux P."/>
            <person name="Hiltunen Thoren M."/>
            <person name="Johannesson H."/>
        </authorList>
    </citation>
    <scope>NUCLEOTIDE SEQUENCE</scope>
    <source>
        <strain evidence="1">FGSC 1904</strain>
    </source>
</reference>
<proteinExistence type="predicted"/>
<gene>
    <name evidence="1" type="ORF">B0T20DRAFT_351037</name>
</gene>
<dbReference type="AlphaFoldDB" id="A0AAE0UCM3"/>
<accession>A0AAE0UCM3</accession>
<evidence type="ECO:0000313" key="2">
    <source>
        <dbReference type="Proteomes" id="UP001281003"/>
    </source>
</evidence>
<organism evidence="1 2">
    <name type="scientific">Sordaria brevicollis</name>
    <dbReference type="NCBI Taxonomy" id="83679"/>
    <lineage>
        <taxon>Eukaryota</taxon>
        <taxon>Fungi</taxon>
        <taxon>Dikarya</taxon>
        <taxon>Ascomycota</taxon>
        <taxon>Pezizomycotina</taxon>
        <taxon>Sordariomycetes</taxon>
        <taxon>Sordariomycetidae</taxon>
        <taxon>Sordariales</taxon>
        <taxon>Sordariaceae</taxon>
        <taxon>Sordaria</taxon>
    </lineage>
</organism>